<evidence type="ECO:0000313" key="3">
    <source>
        <dbReference type="Proteomes" id="UP000646827"/>
    </source>
</evidence>
<evidence type="ECO:0000256" key="1">
    <source>
        <dbReference type="SAM" id="MobiDB-lite"/>
    </source>
</evidence>
<reference evidence="2 3" key="1">
    <citation type="submission" date="2020-12" db="EMBL/GenBank/DDBJ databases">
        <title>Metabolic potential, ecology and presence of endohyphal bacteria is reflected in genomic diversity of Mucoromycotina.</title>
        <authorList>
            <person name="Muszewska A."/>
            <person name="Okrasinska A."/>
            <person name="Steczkiewicz K."/>
            <person name="Drgas O."/>
            <person name="Orlowska M."/>
            <person name="Perlinska-Lenart U."/>
            <person name="Aleksandrzak-Piekarczyk T."/>
            <person name="Szatraj K."/>
            <person name="Zielenkiewicz U."/>
            <person name="Pilsyk S."/>
            <person name="Malc E."/>
            <person name="Mieczkowski P."/>
            <person name="Kruszewska J.S."/>
            <person name="Biernat P."/>
            <person name="Pawlowska J."/>
        </authorList>
    </citation>
    <scope>NUCLEOTIDE SEQUENCE [LARGE SCALE GENOMIC DNA]</scope>
    <source>
        <strain evidence="2 3">CBS 142.35</strain>
    </source>
</reference>
<evidence type="ECO:0000313" key="2">
    <source>
        <dbReference type="EMBL" id="KAG2216800.1"/>
    </source>
</evidence>
<dbReference type="EMBL" id="JAEPRB010000359">
    <property type="protein sequence ID" value="KAG2216800.1"/>
    <property type="molecule type" value="Genomic_DNA"/>
</dbReference>
<comment type="caution">
    <text evidence="2">The sequence shown here is derived from an EMBL/GenBank/DDBJ whole genome shotgun (WGS) entry which is preliminary data.</text>
</comment>
<dbReference type="AlphaFoldDB" id="A0A8H7VDV6"/>
<keyword evidence="3" id="KW-1185">Reference proteome</keyword>
<feature type="compositionally biased region" description="Polar residues" evidence="1">
    <location>
        <begin position="169"/>
        <end position="184"/>
    </location>
</feature>
<dbReference type="OrthoDB" id="2273431at2759"/>
<sequence length="210" mass="23360">MSIFNELQNLSTKLDSIVEEQSNLRQLFRDNQAANAVESPAINPPMGSQTIIPKPEPRLISGKKDYKVKKNDILELLNPKGTVSETQLKAISQVQDTPYAKSSWGDIPWEKKAGEVKAFEQLVKEKTGINIRCCEANWAADYLIGTSYNNSNGDKRRKEKRKGLEASIEDNTLSQDMNSFDSSNGGLRSVEDLNLMNTTQSHGEASGILR</sequence>
<name>A0A8H7VDV6_9FUNG</name>
<gene>
    <name evidence="2" type="ORF">INT45_013614</name>
</gene>
<proteinExistence type="predicted"/>
<feature type="region of interest" description="Disordered" evidence="1">
    <location>
        <begin position="149"/>
        <end position="184"/>
    </location>
</feature>
<protein>
    <submittedName>
        <fullName evidence="2">Uncharacterized protein</fullName>
    </submittedName>
</protein>
<accession>A0A8H7VDV6</accession>
<organism evidence="2 3">
    <name type="scientific">Circinella minor</name>
    <dbReference type="NCBI Taxonomy" id="1195481"/>
    <lineage>
        <taxon>Eukaryota</taxon>
        <taxon>Fungi</taxon>
        <taxon>Fungi incertae sedis</taxon>
        <taxon>Mucoromycota</taxon>
        <taxon>Mucoromycotina</taxon>
        <taxon>Mucoromycetes</taxon>
        <taxon>Mucorales</taxon>
        <taxon>Lichtheimiaceae</taxon>
        <taxon>Circinella</taxon>
    </lineage>
</organism>
<dbReference type="Proteomes" id="UP000646827">
    <property type="component" value="Unassembled WGS sequence"/>
</dbReference>